<feature type="compositionally biased region" description="Low complexity" evidence="1">
    <location>
        <begin position="29"/>
        <end position="42"/>
    </location>
</feature>
<protein>
    <submittedName>
        <fullName evidence="2">Uncharacterized protein</fullName>
    </submittedName>
</protein>
<feature type="region of interest" description="Disordered" evidence="1">
    <location>
        <begin position="1"/>
        <end position="56"/>
    </location>
</feature>
<feature type="compositionally biased region" description="Basic and acidic residues" evidence="1">
    <location>
        <begin position="1"/>
        <end position="22"/>
    </location>
</feature>
<reference evidence="2" key="1">
    <citation type="submission" date="2023-02" db="EMBL/GenBank/DDBJ databases">
        <title>Colletotrichum kahawae CIFC_Que2 genome sequencing and assembly.</title>
        <authorList>
            <person name="Baroncelli R."/>
        </authorList>
    </citation>
    <scope>NUCLEOTIDE SEQUENCE</scope>
    <source>
        <strain evidence="2">CIFC_Que2</strain>
    </source>
</reference>
<gene>
    <name evidence="2" type="ORF">CKAH01_08008</name>
</gene>
<evidence type="ECO:0000313" key="2">
    <source>
        <dbReference type="EMBL" id="KAK2734774.1"/>
    </source>
</evidence>
<accession>A0AAE0D047</accession>
<feature type="region of interest" description="Disordered" evidence="1">
    <location>
        <begin position="94"/>
        <end position="113"/>
    </location>
</feature>
<dbReference type="EMBL" id="VYYT01000456">
    <property type="protein sequence ID" value="KAK2734774.1"/>
    <property type="molecule type" value="Genomic_DNA"/>
</dbReference>
<organism evidence="2 3">
    <name type="scientific">Colletotrichum kahawae</name>
    <name type="common">Coffee berry disease fungus</name>
    <dbReference type="NCBI Taxonomy" id="34407"/>
    <lineage>
        <taxon>Eukaryota</taxon>
        <taxon>Fungi</taxon>
        <taxon>Dikarya</taxon>
        <taxon>Ascomycota</taxon>
        <taxon>Pezizomycotina</taxon>
        <taxon>Sordariomycetes</taxon>
        <taxon>Hypocreomycetidae</taxon>
        <taxon>Glomerellales</taxon>
        <taxon>Glomerellaceae</taxon>
        <taxon>Colletotrichum</taxon>
        <taxon>Colletotrichum gloeosporioides species complex</taxon>
    </lineage>
</organism>
<proteinExistence type="predicted"/>
<dbReference type="Proteomes" id="UP001281614">
    <property type="component" value="Unassembled WGS sequence"/>
</dbReference>
<evidence type="ECO:0000256" key="1">
    <source>
        <dbReference type="SAM" id="MobiDB-lite"/>
    </source>
</evidence>
<feature type="non-terminal residue" evidence="2">
    <location>
        <position position="1"/>
    </location>
</feature>
<comment type="caution">
    <text evidence="2">The sequence shown here is derived from an EMBL/GenBank/DDBJ whole genome shotgun (WGS) entry which is preliminary data.</text>
</comment>
<dbReference type="AlphaFoldDB" id="A0AAE0D047"/>
<feature type="compositionally biased region" description="Basic and acidic residues" evidence="1">
    <location>
        <begin position="94"/>
        <end position="105"/>
    </location>
</feature>
<sequence length="150" mass="15933">SRSRDDVSKKGGRGLRNERRESGVLVASAGTGAATGAATGGARINGIRTGAPQLPDTARSMRRVPIAKDSGAVWGFYSTEVRWNKMHRLRRLDSSTRHSTLDTRRGGGSGDGALPSTYGCRAVPPTYECATDVGTHPTLPYILPVPAQQE</sequence>
<name>A0AAE0D047_COLKA</name>
<keyword evidence="3" id="KW-1185">Reference proteome</keyword>
<evidence type="ECO:0000313" key="3">
    <source>
        <dbReference type="Proteomes" id="UP001281614"/>
    </source>
</evidence>